<reference evidence="1" key="1">
    <citation type="submission" date="2018-05" db="EMBL/GenBank/DDBJ databases">
        <title>Draft genome of Mucuna pruriens seed.</title>
        <authorList>
            <person name="Nnadi N.E."/>
            <person name="Vos R."/>
            <person name="Hasami M.H."/>
            <person name="Devisetty U.K."/>
            <person name="Aguiy J.C."/>
        </authorList>
    </citation>
    <scope>NUCLEOTIDE SEQUENCE [LARGE SCALE GENOMIC DNA]</scope>
    <source>
        <strain evidence="1">JCA_2017</strain>
    </source>
</reference>
<dbReference type="EMBL" id="QJKJ01002464">
    <property type="protein sequence ID" value="RDY02767.1"/>
    <property type="molecule type" value="Genomic_DNA"/>
</dbReference>
<comment type="caution">
    <text evidence="1">The sequence shown here is derived from an EMBL/GenBank/DDBJ whole genome shotgun (WGS) entry which is preliminary data.</text>
</comment>
<accession>A0A371HIY6</accession>
<evidence type="ECO:0000313" key="1">
    <source>
        <dbReference type="EMBL" id="RDY02767.1"/>
    </source>
</evidence>
<protein>
    <submittedName>
        <fullName evidence="1">Uncharacterized protein</fullName>
    </submittedName>
</protein>
<dbReference type="AlphaFoldDB" id="A0A371HIY6"/>
<name>A0A371HIY6_MUCPR</name>
<organism evidence="1 2">
    <name type="scientific">Mucuna pruriens</name>
    <name type="common">Velvet bean</name>
    <name type="synonym">Dolichos pruriens</name>
    <dbReference type="NCBI Taxonomy" id="157652"/>
    <lineage>
        <taxon>Eukaryota</taxon>
        <taxon>Viridiplantae</taxon>
        <taxon>Streptophyta</taxon>
        <taxon>Embryophyta</taxon>
        <taxon>Tracheophyta</taxon>
        <taxon>Spermatophyta</taxon>
        <taxon>Magnoliopsida</taxon>
        <taxon>eudicotyledons</taxon>
        <taxon>Gunneridae</taxon>
        <taxon>Pentapetalae</taxon>
        <taxon>rosids</taxon>
        <taxon>fabids</taxon>
        <taxon>Fabales</taxon>
        <taxon>Fabaceae</taxon>
        <taxon>Papilionoideae</taxon>
        <taxon>50 kb inversion clade</taxon>
        <taxon>NPAAA clade</taxon>
        <taxon>indigoferoid/millettioid clade</taxon>
        <taxon>Phaseoleae</taxon>
        <taxon>Mucuna</taxon>
    </lineage>
</organism>
<evidence type="ECO:0000313" key="2">
    <source>
        <dbReference type="Proteomes" id="UP000257109"/>
    </source>
</evidence>
<keyword evidence="2" id="KW-1185">Reference proteome</keyword>
<proteinExistence type="predicted"/>
<sequence length="62" mass="7106">FKDDTLITIEMSYKNVCVIKEILQFFEVTSSMKTTCFLNCKIGALPCVFFSISIRANLKLFT</sequence>
<dbReference type="OrthoDB" id="1932527at2759"/>
<dbReference type="Proteomes" id="UP000257109">
    <property type="component" value="Unassembled WGS sequence"/>
</dbReference>
<feature type="non-terminal residue" evidence="1">
    <location>
        <position position="1"/>
    </location>
</feature>
<gene>
    <name evidence="1" type="ORF">CR513_13741</name>
</gene>